<dbReference type="FunFam" id="3.40.50.800:FF:000032">
    <property type="entry name" value="Proline--tRNA ligase"/>
    <property type="match status" value="1"/>
</dbReference>
<dbReference type="GO" id="GO:0005524">
    <property type="term" value="F:ATP binding"/>
    <property type="evidence" value="ECO:0007669"/>
    <property type="project" value="UniProtKB-KW"/>
</dbReference>
<evidence type="ECO:0000256" key="2">
    <source>
        <dbReference type="ARBA" id="ARBA00019110"/>
    </source>
</evidence>
<dbReference type="PROSITE" id="PS50862">
    <property type="entry name" value="AA_TRNA_LIGASE_II"/>
    <property type="match status" value="1"/>
</dbReference>
<dbReference type="InterPro" id="IPR050062">
    <property type="entry name" value="Pro-tRNA_synthetase"/>
</dbReference>
<organism evidence="11 12">
    <name type="scientific">Candidatus Giovannonibacteria bacterium GW2011_GWF2_42_19</name>
    <dbReference type="NCBI Taxonomy" id="1618659"/>
    <lineage>
        <taxon>Bacteria</taxon>
        <taxon>Candidatus Giovannoniibacteriota</taxon>
    </lineage>
</organism>
<evidence type="ECO:0000256" key="6">
    <source>
        <dbReference type="ARBA" id="ARBA00022917"/>
    </source>
</evidence>
<dbReference type="Pfam" id="PF03129">
    <property type="entry name" value="HGTP_anticodon"/>
    <property type="match status" value="1"/>
</dbReference>
<dbReference type="EMBL" id="LCDF01000010">
    <property type="protein sequence ID" value="KKS48296.1"/>
    <property type="molecule type" value="Genomic_DNA"/>
</dbReference>
<dbReference type="InterPro" id="IPR045864">
    <property type="entry name" value="aa-tRNA-synth_II/BPL/LPL"/>
</dbReference>
<comment type="caution">
    <text evidence="11">The sequence shown here is derived from an EMBL/GenBank/DDBJ whole genome shotgun (WGS) entry which is preliminary data.</text>
</comment>
<dbReference type="Gene3D" id="3.40.50.800">
    <property type="entry name" value="Anticodon-binding domain"/>
    <property type="match status" value="1"/>
</dbReference>
<dbReference type="AlphaFoldDB" id="A0A0G1BPY8"/>
<dbReference type="SUPFAM" id="SSF52954">
    <property type="entry name" value="Class II aaRS ABD-related"/>
    <property type="match status" value="1"/>
</dbReference>
<dbReference type="GO" id="GO:0005829">
    <property type="term" value="C:cytosol"/>
    <property type="evidence" value="ECO:0007669"/>
    <property type="project" value="TreeGrafter"/>
</dbReference>
<dbReference type="Pfam" id="PF00587">
    <property type="entry name" value="tRNA-synt_2b"/>
    <property type="match status" value="1"/>
</dbReference>
<dbReference type="InterPro" id="IPR006195">
    <property type="entry name" value="aa-tRNA-synth_II"/>
</dbReference>
<dbReference type="Proteomes" id="UP000034036">
    <property type="component" value="Unassembled WGS sequence"/>
</dbReference>
<keyword evidence="6" id="KW-0648">Protein biosynthesis</keyword>
<gene>
    <name evidence="11" type="ORF">UV11_C0010G0027</name>
</gene>
<dbReference type="EC" id="6.1.1.15" evidence="1"/>
<dbReference type="PANTHER" id="PTHR42753">
    <property type="entry name" value="MITOCHONDRIAL RIBOSOME PROTEIN L39/PROLYL-TRNA LIGASE FAMILY MEMBER"/>
    <property type="match status" value="1"/>
</dbReference>
<dbReference type="CDD" id="cd00861">
    <property type="entry name" value="ProRS_anticodon_short"/>
    <property type="match status" value="1"/>
</dbReference>
<name>A0A0G1BPY8_9BACT</name>
<sequence>MRYSEFLIKTSKNDPSGEESINAKLLIRAGFIDKVMAGVYNFLPLGLKTLKKIENVIREEMVSLGAKELLMPALQPKENWMKTKRFDAYDTLFRFTSFYSKTDYVLGPTHEEIISPLAKKFISSYRDLPKSLFQIQTKFRDEKRAKAGLLRGREFLMKDLYSFHASDDDLDNYYDKVSNGYERIFIKAGIGQDTYLTFASGGTFSKYSHEFQTLTPAGEDTINICNKCHVAVNEEIIAEQSSCPQCASKDLKKETAVEVGNIFKLKTKYSEPFNLSYKNESGAEKHVIMGCYGIGLNRLMGTIVEKHHDDNGIIWPKSVAPFKLYLISLDTDNSDVKNYADKLYKELDQAKIEVLYDDRGASAGEKFADADLIGIPFRAVISKKMLAQNKIEIKKRSVKKTELIERAGLEKYLNLN</sequence>
<feature type="domain" description="Aminoacyl-transfer RNA synthetases class-II family profile" evidence="10">
    <location>
        <begin position="33"/>
        <end position="316"/>
    </location>
</feature>
<dbReference type="InterPro" id="IPR002314">
    <property type="entry name" value="aa-tRNA-synt_IIb"/>
</dbReference>
<keyword evidence="4" id="KW-0547">Nucleotide-binding</keyword>
<dbReference type="Gene3D" id="3.30.930.10">
    <property type="entry name" value="Bira Bifunctional Protein, Domain 2"/>
    <property type="match status" value="1"/>
</dbReference>
<dbReference type="PATRIC" id="fig|1618659.3.peg.441"/>
<keyword evidence="5" id="KW-0067">ATP-binding</keyword>
<evidence type="ECO:0000256" key="7">
    <source>
        <dbReference type="ARBA" id="ARBA00023146"/>
    </source>
</evidence>
<evidence type="ECO:0000256" key="4">
    <source>
        <dbReference type="ARBA" id="ARBA00022741"/>
    </source>
</evidence>
<dbReference type="PRINTS" id="PR01046">
    <property type="entry name" value="TRNASYNTHPRO"/>
</dbReference>
<evidence type="ECO:0000259" key="10">
    <source>
        <dbReference type="PROSITE" id="PS50862"/>
    </source>
</evidence>
<dbReference type="InterPro" id="IPR004154">
    <property type="entry name" value="Anticodon-bd"/>
</dbReference>
<evidence type="ECO:0000256" key="5">
    <source>
        <dbReference type="ARBA" id="ARBA00022840"/>
    </source>
</evidence>
<dbReference type="STRING" id="1618659.UV11_C0010G0027"/>
<evidence type="ECO:0000256" key="8">
    <source>
        <dbReference type="ARBA" id="ARBA00029731"/>
    </source>
</evidence>
<evidence type="ECO:0000313" key="11">
    <source>
        <dbReference type="EMBL" id="KKS48296.1"/>
    </source>
</evidence>
<dbReference type="SUPFAM" id="SSF55681">
    <property type="entry name" value="Class II aaRS and biotin synthetases"/>
    <property type="match status" value="1"/>
</dbReference>
<evidence type="ECO:0000313" key="12">
    <source>
        <dbReference type="Proteomes" id="UP000034036"/>
    </source>
</evidence>
<accession>A0A0G1BPY8</accession>
<dbReference type="InterPro" id="IPR002316">
    <property type="entry name" value="Pro-tRNA-ligase_IIa"/>
</dbReference>
<dbReference type="GO" id="GO:0004827">
    <property type="term" value="F:proline-tRNA ligase activity"/>
    <property type="evidence" value="ECO:0007669"/>
    <property type="project" value="UniProtKB-EC"/>
</dbReference>
<evidence type="ECO:0000256" key="3">
    <source>
        <dbReference type="ARBA" id="ARBA00022598"/>
    </source>
</evidence>
<keyword evidence="7 11" id="KW-0030">Aminoacyl-tRNA synthetase</keyword>
<dbReference type="InterPro" id="IPR044140">
    <property type="entry name" value="ProRS_anticodon_short"/>
</dbReference>
<dbReference type="PANTHER" id="PTHR42753:SF2">
    <property type="entry name" value="PROLINE--TRNA LIGASE"/>
    <property type="match status" value="1"/>
</dbReference>
<comment type="catalytic activity">
    <reaction evidence="9">
        <text>tRNA(Pro) + L-proline + ATP = L-prolyl-tRNA(Pro) + AMP + diphosphate</text>
        <dbReference type="Rhea" id="RHEA:14305"/>
        <dbReference type="Rhea" id="RHEA-COMP:9700"/>
        <dbReference type="Rhea" id="RHEA-COMP:9702"/>
        <dbReference type="ChEBI" id="CHEBI:30616"/>
        <dbReference type="ChEBI" id="CHEBI:33019"/>
        <dbReference type="ChEBI" id="CHEBI:60039"/>
        <dbReference type="ChEBI" id="CHEBI:78442"/>
        <dbReference type="ChEBI" id="CHEBI:78532"/>
        <dbReference type="ChEBI" id="CHEBI:456215"/>
        <dbReference type="EC" id="6.1.1.15"/>
    </reaction>
</comment>
<evidence type="ECO:0000256" key="1">
    <source>
        <dbReference type="ARBA" id="ARBA00012831"/>
    </source>
</evidence>
<proteinExistence type="predicted"/>
<evidence type="ECO:0000256" key="9">
    <source>
        <dbReference type="ARBA" id="ARBA00047671"/>
    </source>
</evidence>
<keyword evidence="3" id="KW-0436">Ligase</keyword>
<reference evidence="11 12" key="1">
    <citation type="journal article" date="2015" name="Nature">
        <title>rRNA introns, odd ribosomes, and small enigmatic genomes across a large radiation of phyla.</title>
        <authorList>
            <person name="Brown C.T."/>
            <person name="Hug L.A."/>
            <person name="Thomas B.C."/>
            <person name="Sharon I."/>
            <person name="Castelle C.J."/>
            <person name="Singh A."/>
            <person name="Wilkins M.J."/>
            <person name="Williams K.H."/>
            <person name="Banfield J.F."/>
        </authorList>
    </citation>
    <scope>NUCLEOTIDE SEQUENCE [LARGE SCALE GENOMIC DNA]</scope>
</reference>
<protein>
    <recommendedName>
        <fullName evidence="2">Proline--tRNA ligase</fullName>
        <ecNumber evidence="1">6.1.1.15</ecNumber>
    </recommendedName>
    <alternativeName>
        <fullName evidence="8">Prolyl-tRNA synthetase</fullName>
    </alternativeName>
</protein>
<dbReference type="GO" id="GO:0006433">
    <property type="term" value="P:prolyl-tRNA aminoacylation"/>
    <property type="evidence" value="ECO:0007669"/>
    <property type="project" value="InterPro"/>
</dbReference>
<dbReference type="InterPro" id="IPR036621">
    <property type="entry name" value="Anticodon-bd_dom_sf"/>
</dbReference>